<protein>
    <submittedName>
        <fullName evidence="2">Uncharacterized protein</fullName>
    </submittedName>
</protein>
<sequence>RKTVMLWVRKASSVCTALKNWPHSIMSMFYCCFIESVLSFSLASWFGQANLKQKETLNRIVKWSGRLLGKQVKSVAQLYSGQVDRIANAIVRDTGHPLHAQFALLPSGQRFIVPKCRTKRYKRSFIPEAVTLLNKNRVWRGHFILLCTYCLFFFDVCNCVYLCVAVCICVC</sequence>
<reference evidence="2" key="2">
    <citation type="submission" date="2016-06" db="EMBL/GenBank/DDBJ databases">
        <title>The genome of a short-lived fish provides insights into sex chromosome evolution and the genetic control of aging.</title>
        <authorList>
            <person name="Reichwald K."/>
            <person name="Felder M."/>
            <person name="Petzold A."/>
            <person name="Koch P."/>
            <person name="Groth M."/>
            <person name="Platzer M."/>
        </authorList>
    </citation>
    <scope>NUCLEOTIDE SEQUENCE</scope>
    <source>
        <tissue evidence="2">Brain</tissue>
    </source>
</reference>
<name>A0A1A8C793_NOTKA</name>
<reference evidence="2" key="1">
    <citation type="submission" date="2016-05" db="EMBL/GenBank/DDBJ databases">
        <authorList>
            <person name="Lavstsen T."/>
            <person name="Jespersen J.S."/>
        </authorList>
    </citation>
    <scope>NUCLEOTIDE SEQUENCE</scope>
    <source>
        <tissue evidence="2">Brain</tissue>
    </source>
</reference>
<proteinExistence type="predicted"/>
<feature type="non-terminal residue" evidence="2">
    <location>
        <position position="171"/>
    </location>
</feature>
<dbReference type="EMBL" id="HADZ01011836">
    <property type="protein sequence ID" value="SBP75777.1"/>
    <property type="molecule type" value="Transcribed_RNA"/>
</dbReference>
<accession>A0A1A8C793</accession>
<feature type="transmembrane region" description="Helical" evidence="1">
    <location>
        <begin position="143"/>
        <end position="170"/>
    </location>
</feature>
<keyword evidence="1" id="KW-0812">Transmembrane</keyword>
<gene>
    <name evidence="2" type="primary">CR392001.1</name>
</gene>
<keyword evidence="1" id="KW-1133">Transmembrane helix</keyword>
<organism evidence="2">
    <name type="scientific">Nothobranchius kadleci</name>
    <name type="common">African annual killifish</name>
    <dbReference type="NCBI Taxonomy" id="1051664"/>
    <lineage>
        <taxon>Eukaryota</taxon>
        <taxon>Metazoa</taxon>
        <taxon>Chordata</taxon>
        <taxon>Craniata</taxon>
        <taxon>Vertebrata</taxon>
        <taxon>Euteleostomi</taxon>
        <taxon>Actinopterygii</taxon>
        <taxon>Neopterygii</taxon>
        <taxon>Teleostei</taxon>
        <taxon>Neoteleostei</taxon>
        <taxon>Acanthomorphata</taxon>
        <taxon>Ovalentaria</taxon>
        <taxon>Atherinomorphae</taxon>
        <taxon>Cyprinodontiformes</taxon>
        <taxon>Nothobranchiidae</taxon>
        <taxon>Nothobranchius</taxon>
    </lineage>
</organism>
<keyword evidence="1" id="KW-0472">Membrane</keyword>
<evidence type="ECO:0000313" key="2">
    <source>
        <dbReference type="EMBL" id="SBP75777.1"/>
    </source>
</evidence>
<evidence type="ECO:0000256" key="1">
    <source>
        <dbReference type="SAM" id="Phobius"/>
    </source>
</evidence>
<dbReference type="AlphaFoldDB" id="A0A1A8C793"/>
<feature type="non-terminal residue" evidence="2">
    <location>
        <position position="1"/>
    </location>
</feature>